<gene>
    <name evidence="1" type="ORF">OWV82_021645</name>
</gene>
<dbReference type="Proteomes" id="UP001164539">
    <property type="component" value="Chromosome 12"/>
</dbReference>
<dbReference type="EMBL" id="CM051405">
    <property type="protein sequence ID" value="KAJ4704786.1"/>
    <property type="molecule type" value="Genomic_DNA"/>
</dbReference>
<protein>
    <submittedName>
        <fullName evidence="1">Uncharacterized protein</fullName>
    </submittedName>
</protein>
<keyword evidence="2" id="KW-1185">Reference proteome</keyword>
<sequence>MFRQHGHHSLFKWLLPLRSGTSRTQPNPQCNRSIPPNTTFPTLHNTKLIVGTDGERVSFNDVLVVLPNLYFDGFCAVHGIARPLLPISPSSSIDDQTFAKPRMENKRSPMSKRRRARGIFKEYVRFIRRVNHPIPVDENKDSRNP</sequence>
<organism evidence="1 2">
    <name type="scientific">Melia azedarach</name>
    <name type="common">Chinaberry tree</name>
    <dbReference type="NCBI Taxonomy" id="155640"/>
    <lineage>
        <taxon>Eukaryota</taxon>
        <taxon>Viridiplantae</taxon>
        <taxon>Streptophyta</taxon>
        <taxon>Embryophyta</taxon>
        <taxon>Tracheophyta</taxon>
        <taxon>Spermatophyta</taxon>
        <taxon>Magnoliopsida</taxon>
        <taxon>eudicotyledons</taxon>
        <taxon>Gunneridae</taxon>
        <taxon>Pentapetalae</taxon>
        <taxon>rosids</taxon>
        <taxon>malvids</taxon>
        <taxon>Sapindales</taxon>
        <taxon>Meliaceae</taxon>
        <taxon>Melia</taxon>
    </lineage>
</organism>
<name>A0ACC1X0U2_MELAZ</name>
<accession>A0ACC1X0U2</accession>
<proteinExistence type="predicted"/>
<comment type="caution">
    <text evidence="1">The sequence shown here is derived from an EMBL/GenBank/DDBJ whole genome shotgun (WGS) entry which is preliminary data.</text>
</comment>
<reference evidence="1 2" key="1">
    <citation type="journal article" date="2023" name="Science">
        <title>Complex scaffold remodeling in plant triterpene biosynthesis.</title>
        <authorList>
            <person name="De La Pena R."/>
            <person name="Hodgson H."/>
            <person name="Liu J.C."/>
            <person name="Stephenson M.J."/>
            <person name="Martin A.C."/>
            <person name="Owen C."/>
            <person name="Harkess A."/>
            <person name="Leebens-Mack J."/>
            <person name="Jimenez L.E."/>
            <person name="Osbourn A."/>
            <person name="Sattely E.S."/>
        </authorList>
    </citation>
    <scope>NUCLEOTIDE SEQUENCE [LARGE SCALE GENOMIC DNA]</scope>
    <source>
        <strain evidence="2">cv. JPN11</strain>
        <tissue evidence="1">Leaf</tissue>
    </source>
</reference>
<evidence type="ECO:0000313" key="1">
    <source>
        <dbReference type="EMBL" id="KAJ4704786.1"/>
    </source>
</evidence>
<evidence type="ECO:0000313" key="2">
    <source>
        <dbReference type="Proteomes" id="UP001164539"/>
    </source>
</evidence>